<evidence type="ECO:0008006" key="3">
    <source>
        <dbReference type="Google" id="ProtNLM"/>
    </source>
</evidence>
<evidence type="ECO:0000313" key="2">
    <source>
        <dbReference type="Proteomes" id="UP001169862"/>
    </source>
</evidence>
<dbReference type="RefSeq" id="WP_303548353.1">
    <property type="nucleotide sequence ID" value="NZ_JAUOPG010000001.1"/>
</dbReference>
<dbReference type="InterPro" id="IPR011990">
    <property type="entry name" value="TPR-like_helical_dom_sf"/>
</dbReference>
<gene>
    <name evidence="1" type="ORF">Q4490_02155</name>
</gene>
<proteinExistence type="predicted"/>
<reference evidence="1" key="1">
    <citation type="submission" date="2023-07" db="EMBL/GenBank/DDBJ databases">
        <title>Genome content predicts the carbon catabolic preferences of heterotrophic bacteria.</title>
        <authorList>
            <person name="Gralka M."/>
        </authorList>
    </citation>
    <scope>NUCLEOTIDE SEQUENCE</scope>
    <source>
        <strain evidence="1">I2M16</strain>
    </source>
</reference>
<organism evidence="1 2">
    <name type="scientific">Neptunomonas phycophila</name>
    <dbReference type="NCBI Taxonomy" id="1572645"/>
    <lineage>
        <taxon>Bacteria</taxon>
        <taxon>Pseudomonadati</taxon>
        <taxon>Pseudomonadota</taxon>
        <taxon>Gammaproteobacteria</taxon>
        <taxon>Oceanospirillales</taxon>
        <taxon>Oceanospirillaceae</taxon>
        <taxon>Neptunomonas</taxon>
    </lineage>
</organism>
<dbReference type="Gene3D" id="1.25.40.10">
    <property type="entry name" value="Tetratricopeptide repeat domain"/>
    <property type="match status" value="1"/>
</dbReference>
<dbReference type="Proteomes" id="UP001169862">
    <property type="component" value="Unassembled WGS sequence"/>
</dbReference>
<dbReference type="SUPFAM" id="SSF48452">
    <property type="entry name" value="TPR-like"/>
    <property type="match status" value="1"/>
</dbReference>
<name>A0AAW7XF50_9GAMM</name>
<accession>A0AAW7XF50</accession>
<comment type="caution">
    <text evidence="1">The sequence shown here is derived from an EMBL/GenBank/DDBJ whole genome shotgun (WGS) entry which is preliminary data.</text>
</comment>
<evidence type="ECO:0000313" key="1">
    <source>
        <dbReference type="EMBL" id="MDO6452356.1"/>
    </source>
</evidence>
<sequence>MKNWELLINQGRDAYSEERFNQALSINQNAVEIALNLFDNAFELEPERAVAAVVISYFNIADAHIALNSWSSAQQALEQASLFLQKQFSCLFLSEPQQVALLHAASHLRIEWASLIQKSSAATAATHQSPPVMIKEQQAIQKYNQ</sequence>
<dbReference type="AlphaFoldDB" id="A0AAW7XF50"/>
<protein>
    <recommendedName>
        <fullName evidence="3">Tetratricopeptide repeat protein</fullName>
    </recommendedName>
</protein>
<dbReference type="EMBL" id="JAUOPG010000001">
    <property type="protein sequence ID" value="MDO6452356.1"/>
    <property type="molecule type" value="Genomic_DNA"/>
</dbReference>